<dbReference type="InterPro" id="IPR012337">
    <property type="entry name" value="RNaseH-like_sf"/>
</dbReference>
<dbReference type="AlphaFoldDB" id="A0A0S2KIC5"/>
<gene>
    <name evidence="2" type="ORF">AS203_00855</name>
</gene>
<dbReference type="InterPro" id="IPR036397">
    <property type="entry name" value="RNaseH_sf"/>
</dbReference>
<protein>
    <recommendedName>
        <fullName evidence="1">Integrase catalytic domain-containing protein</fullName>
    </recommendedName>
</protein>
<dbReference type="Gene3D" id="3.30.420.10">
    <property type="entry name" value="Ribonuclease H-like superfamily/Ribonuclease H"/>
    <property type="match status" value="1"/>
</dbReference>
<dbReference type="PROSITE" id="PS50994">
    <property type="entry name" value="INTEGRASE"/>
    <property type="match status" value="1"/>
</dbReference>
<dbReference type="InterPro" id="IPR001584">
    <property type="entry name" value="Integrase_cat-core"/>
</dbReference>
<dbReference type="GO" id="GO:0015074">
    <property type="term" value="P:DNA integration"/>
    <property type="evidence" value="ECO:0007669"/>
    <property type="project" value="InterPro"/>
</dbReference>
<organism evidence="2 3">
    <name type="scientific">Hoylesella enoeca</name>
    <dbReference type="NCBI Taxonomy" id="76123"/>
    <lineage>
        <taxon>Bacteria</taxon>
        <taxon>Pseudomonadati</taxon>
        <taxon>Bacteroidota</taxon>
        <taxon>Bacteroidia</taxon>
        <taxon>Bacteroidales</taxon>
        <taxon>Prevotellaceae</taxon>
        <taxon>Hoylesella</taxon>
    </lineage>
</organism>
<evidence type="ECO:0000259" key="1">
    <source>
        <dbReference type="PROSITE" id="PS50994"/>
    </source>
</evidence>
<dbReference type="STRING" id="76123.AS203_00855"/>
<evidence type="ECO:0000313" key="2">
    <source>
        <dbReference type="EMBL" id="ALO47828.1"/>
    </source>
</evidence>
<feature type="domain" description="Integrase catalytic" evidence="1">
    <location>
        <begin position="1"/>
        <end position="99"/>
    </location>
</feature>
<name>A0A0S2KIC5_9BACT</name>
<proteinExistence type="predicted"/>
<dbReference type="KEGG" id="peo:AS203_00855"/>
<sequence>MTSKDVLRTKDKAMKNTRLTYQNPPKLLSDNGPCYIASWLKKYLSSEYNIKHIHGKPLHPQTQGKIERYLTPRDVYMGYGEKIKKIREIRKQNQSIIEF</sequence>
<keyword evidence="3" id="KW-1185">Reference proteome</keyword>
<evidence type="ECO:0000313" key="3">
    <source>
        <dbReference type="Proteomes" id="UP000056252"/>
    </source>
</evidence>
<dbReference type="EMBL" id="CP013195">
    <property type="protein sequence ID" value="ALO47828.1"/>
    <property type="molecule type" value="Genomic_DNA"/>
</dbReference>
<accession>A0A0S2KIC5</accession>
<dbReference type="Proteomes" id="UP000056252">
    <property type="component" value="Chromosome"/>
</dbReference>
<dbReference type="GO" id="GO:0003676">
    <property type="term" value="F:nucleic acid binding"/>
    <property type="evidence" value="ECO:0007669"/>
    <property type="project" value="InterPro"/>
</dbReference>
<dbReference type="SUPFAM" id="SSF53098">
    <property type="entry name" value="Ribonuclease H-like"/>
    <property type="match status" value="1"/>
</dbReference>
<reference evidence="3" key="1">
    <citation type="submission" date="2015-11" db="EMBL/GenBank/DDBJ databases">
        <authorList>
            <person name="Holder M.E."/>
            <person name="Ajami N.J."/>
            <person name="Petrosino J.F."/>
        </authorList>
    </citation>
    <scope>NUCLEOTIDE SEQUENCE [LARGE SCALE GENOMIC DNA]</scope>
    <source>
        <strain evidence="3">F0113</strain>
    </source>
</reference>